<feature type="domain" description="Peptidase S54 rhomboid" evidence="8">
    <location>
        <begin position="60"/>
        <end position="204"/>
    </location>
</feature>
<keyword evidence="4" id="KW-0378">Hydrolase</keyword>
<dbReference type="GO" id="GO:0016020">
    <property type="term" value="C:membrane"/>
    <property type="evidence" value="ECO:0007669"/>
    <property type="project" value="UniProtKB-SubCell"/>
</dbReference>
<accession>A0A7K1GF18</accession>
<reference evidence="10 11" key="1">
    <citation type="submission" date="2019-11" db="EMBL/GenBank/DDBJ databases">
        <title>Winogradskyella ouciana sp. nov., isolated from the hadal seawater of the Mariana Trench.</title>
        <authorList>
            <person name="Liu R."/>
        </authorList>
    </citation>
    <scope>NUCLEOTIDE SEQUENCE [LARGE SCALE GENOMIC DNA]</scope>
    <source>
        <strain evidence="10 11">ZXX205</strain>
    </source>
</reference>
<comment type="caution">
    <text evidence="10">The sequence shown here is derived from an EMBL/GenBank/DDBJ whole genome shotgun (WGS) entry which is preliminary data.</text>
</comment>
<evidence type="ECO:0000256" key="4">
    <source>
        <dbReference type="ARBA" id="ARBA00022801"/>
    </source>
</evidence>
<keyword evidence="3 7" id="KW-0812">Transmembrane</keyword>
<dbReference type="RefSeq" id="WP_155089710.1">
    <property type="nucleotide sequence ID" value="NZ_WJYA01000007.1"/>
</dbReference>
<name>A0A7K1GF18_9FLAO</name>
<evidence type="ECO:0000313" key="10">
    <source>
        <dbReference type="EMBL" id="MTE27691.1"/>
    </source>
</evidence>
<feature type="domain" description="DUF6576" evidence="9">
    <location>
        <begin position="255"/>
        <end position="283"/>
    </location>
</feature>
<dbReference type="GO" id="GO:0006508">
    <property type="term" value="P:proteolysis"/>
    <property type="evidence" value="ECO:0007669"/>
    <property type="project" value="UniProtKB-KW"/>
</dbReference>
<dbReference type="InterPro" id="IPR046483">
    <property type="entry name" value="DUF6576"/>
</dbReference>
<dbReference type="GO" id="GO:0004252">
    <property type="term" value="F:serine-type endopeptidase activity"/>
    <property type="evidence" value="ECO:0007669"/>
    <property type="project" value="InterPro"/>
</dbReference>
<sequence>MSTIQDLKYKFNRFNAFEKIIAINIVVFIIGQLIKVFARTGNSLSYLSLPSSFSNFLYKPWSIITYGFAHYDFFHILLNLLVLYFISRMLLNLFRPKMALNIYLLGIIVGGLAFLFVYNVLPKGFIINAPPLVGASAGISALLIFLGAYMPETEVRLVFFNIKLKYIAIALVAMDVLGLFGWNQGGNVAHLGGALLGYFYAIKLKEGKDIGSGFERAMDTVAGWFKSKSNLKTVHRNKPKGTYAGKTKEEFQTFNEQKKVDLILDKISKSGYESLTAEEKEFLFKAGKK</sequence>
<dbReference type="Proteomes" id="UP000447545">
    <property type="component" value="Unassembled WGS sequence"/>
</dbReference>
<protein>
    <submittedName>
        <fullName evidence="10">Rhomboid family intramembrane serine protease</fullName>
    </submittedName>
</protein>
<keyword evidence="6 7" id="KW-0472">Membrane</keyword>
<dbReference type="InterPro" id="IPR035952">
    <property type="entry name" value="Rhomboid-like_sf"/>
</dbReference>
<dbReference type="Gene3D" id="1.20.1540.10">
    <property type="entry name" value="Rhomboid-like"/>
    <property type="match status" value="1"/>
</dbReference>
<dbReference type="PANTHER" id="PTHR43731">
    <property type="entry name" value="RHOMBOID PROTEASE"/>
    <property type="match status" value="1"/>
</dbReference>
<comment type="similarity">
    <text evidence="2">Belongs to the peptidase S54 family.</text>
</comment>
<proteinExistence type="inferred from homology"/>
<dbReference type="InterPro" id="IPR022764">
    <property type="entry name" value="Peptidase_S54_rhomboid_dom"/>
</dbReference>
<dbReference type="Pfam" id="PF20216">
    <property type="entry name" value="DUF6576"/>
    <property type="match status" value="1"/>
</dbReference>
<gene>
    <name evidence="10" type="ORF">F1003_12170</name>
</gene>
<comment type="subcellular location">
    <subcellularLocation>
        <location evidence="1">Membrane</location>
        <topology evidence="1">Multi-pass membrane protein</topology>
    </subcellularLocation>
</comment>
<feature type="transmembrane region" description="Helical" evidence="7">
    <location>
        <begin position="188"/>
        <end position="204"/>
    </location>
</feature>
<dbReference type="AlphaFoldDB" id="A0A7K1GF18"/>
<evidence type="ECO:0000313" key="11">
    <source>
        <dbReference type="Proteomes" id="UP000447545"/>
    </source>
</evidence>
<evidence type="ECO:0000256" key="5">
    <source>
        <dbReference type="ARBA" id="ARBA00022989"/>
    </source>
</evidence>
<organism evidence="10 11">
    <name type="scientific">Winogradskyella ouciana</name>
    <dbReference type="NCBI Taxonomy" id="2608631"/>
    <lineage>
        <taxon>Bacteria</taxon>
        <taxon>Pseudomonadati</taxon>
        <taxon>Bacteroidota</taxon>
        <taxon>Flavobacteriia</taxon>
        <taxon>Flavobacteriales</taxon>
        <taxon>Flavobacteriaceae</taxon>
        <taxon>Winogradskyella</taxon>
    </lineage>
</organism>
<evidence type="ECO:0000256" key="1">
    <source>
        <dbReference type="ARBA" id="ARBA00004141"/>
    </source>
</evidence>
<keyword evidence="11" id="KW-1185">Reference proteome</keyword>
<dbReference type="EMBL" id="WJYA01000007">
    <property type="protein sequence ID" value="MTE27691.1"/>
    <property type="molecule type" value="Genomic_DNA"/>
</dbReference>
<dbReference type="InterPro" id="IPR050925">
    <property type="entry name" value="Rhomboid_protease_S54"/>
</dbReference>
<dbReference type="Pfam" id="PF01694">
    <property type="entry name" value="Rhomboid"/>
    <property type="match status" value="1"/>
</dbReference>
<evidence type="ECO:0000256" key="2">
    <source>
        <dbReference type="ARBA" id="ARBA00009045"/>
    </source>
</evidence>
<dbReference type="SUPFAM" id="SSF144091">
    <property type="entry name" value="Rhomboid-like"/>
    <property type="match status" value="1"/>
</dbReference>
<feature type="transmembrane region" description="Helical" evidence="7">
    <location>
        <begin position="162"/>
        <end position="182"/>
    </location>
</feature>
<dbReference type="PANTHER" id="PTHR43731:SF14">
    <property type="entry name" value="PRESENILIN-ASSOCIATED RHOMBOID-LIKE PROTEIN, MITOCHONDRIAL"/>
    <property type="match status" value="1"/>
</dbReference>
<evidence type="ECO:0000259" key="9">
    <source>
        <dbReference type="Pfam" id="PF20216"/>
    </source>
</evidence>
<evidence type="ECO:0000256" key="3">
    <source>
        <dbReference type="ARBA" id="ARBA00022692"/>
    </source>
</evidence>
<feature type="transmembrane region" description="Helical" evidence="7">
    <location>
        <begin position="21"/>
        <end position="41"/>
    </location>
</feature>
<evidence type="ECO:0000259" key="8">
    <source>
        <dbReference type="Pfam" id="PF01694"/>
    </source>
</evidence>
<feature type="transmembrane region" description="Helical" evidence="7">
    <location>
        <begin position="61"/>
        <end position="86"/>
    </location>
</feature>
<keyword evidence="10" id="KW-0645">Protease</keyword>
<evidence type="ECO:0000256" key="7">
    <source>
        <dbReference type="SAM" id="Phobius"/>
    </source>
</evidence>
<keyword evidence="5 7" id="KW-1133">Transmembrane helix</keyword>
<feature type="transmembrane region" description="Helical" evidence="7">
    <location>
        <begin position="98"/>
        <end position="120"/>
    </location>
</feature>
<evidence type="ECO:0000256" key="6">
    <source>
        <dbReference type="ARBA" id="ARBA00023136"/>
    </source>
</evidence>
<feature type="transmembrane region" description="Helical" evidence="7">
    <location>
        <begin position="132"/>
        <end position="150"/>
    </location>
</feature>